<dbReference type="InterPro" id="IPR055317">
    <property type="entry name" value="CLE14-like"/>
</dbReference>
<evidence type="ECO:0000313" key="3">
    <source>
        <dbReference type="Proteomes" id="UP001459277"/>
    </source>
</evidence>
<gene>
    <name evidence="2" type="ORF">SO802_033937</name>
</gene>
<organism evidence="2 3">
    <name type="scientific">Lithocarpus litseifolius</name>
    <dbReference type="NCBI Taxonomy" id="425828"/>
    <lineage>
        <taxon>Eukaryota</taxon>
        <taxon>Viridiplantae</taxon>
        <taxon>Streptophyta</taxon>
        <taxon>Embryophyta</taxon>
        <taxon>Tracheophyta</taxon>
        <taxon>Spermatophyta</taxon>
        <taxon>Magnoliopsida</taxon>
        <taxon>eudicotyledons</taxon>
        <taxon>Gunneridae</taxon>
        <taxon>Pentapetalae</taxon>
        <taxon>rosids</taxon>
        <taxon>fabids</taxon>
        <taxon>Fagales</taxon>
        <taxon>Fagaceae</taxon>
        <taxon>Lithocarpus</taxon>
    </lineage>
</organism>
<sequence>MSLSSRILDMLIKITVVFQKRVGAILVLNDLIAKSVTSGAFMPFHFNLFYQSDLFSANNRIMGIHYLRLSFVVFVITLAISQQSNCRQIYKSNSEEAKPGDKNNFYSRYSWHFSAKALVGSAKDDIDPIYGVSLRTVPQGPNPLHN</sequence>
<keyword evidence="1" id="KW-1133">Transmembrane helix</keyword>
<comment type="caution">
    <text evidence="2">The sequence shown here is derived from an EMBL/GenBank/DDBJ whole genome shotgun (WGS) entry which is preliminary data.</text>
</comment>
<dbReference type="PANTHER" id="PTHR35472">
    <property type="match status" value="1"/>
</dbReference>
<feature type="transmembrane region" description="Helical" evidence="1">
    <location>
        <begin position="21"/>
        <end position="44"/>
    </location>
</feature>
<dbReference type="AlphaFoldDB" id="A0AAW2BH64"/>
<dbReference type="EMBL" id="JAZDWU010000012">
    <property type="protein sequence ID" value="KAK9984412.1"/>
    <property type="molecule type" value="Genomic_DNA"/>
</dbReference>
<dbReference type="Proteomes" id="UP001459277">
    <property type="component" value="Unassembled WGS sequence"/>
</dbReference>
<feature type="transmembrane region" description="Helical" evidence="1">
    <location>
        <begin position="64"/>
        <end position="81"/>
    </location>
</feature>
<keyword evidence="1" id="KW-0812">Transmembrane</keyword>
<dbReference type="PANTHER" id="PTHR35472:SF4">
    <property type="entry name" value="DUF19 DOMAIN-CONTAINING PROTEIN"/>
    <property type="match status" value="1"/>
</dbReference>
<reference evidence="2 3" key="1">
    <citation type="submission" date="2024-01" db="EMBL/GenBank/DDBJ databases">
        <title>A telomere-to-telomere, gap-free genome of sweet tea (Lithocarpus litseifolius).</title>
        <authorList>
            <person name="Zhou J."/>
        </authorList>
    </citation>
    <scope>NUCLEOTIDE SEQUENCE [LARGE SCALE GENOMIC DNA]</scope>
    <source>
        <strain evidence="2">Zhou-2022a</strain>
        <tissue evidence="2">Leaf</tissue>
    </source>
</reference>
<evidence type="ECO:0000256" key="1">
    <source>
        <dbReference type="SAM" id="Phobius"/>
    </source>
</evidence>
<proteinExistence type="predicted"/>
<protein>
    <submittedName>
        <fullName evidence="2">Uncharacterized protein</fullName>
    </submittedName>
</protein>
<evidence type="ECO:0000313" key="2">
    <source>
        <dbReference type="EMBL" id="KAK9984412.1"/>
    </source>
</evidence>
<keyword evidence="3" id="KW-1185">Reference proteome</keyword>
<keyword evidence="1" id="KW-0472">Membrane</keyword>
<accession>A0AAW2BH64</accession>
<name>A0AAW2BH64_9ROSI</name>